<dbReference type="PIRSF" id="PIRSF028757">
    <property type="entry name" value="LD-carboxypeptidase"/>
    <property type="match status" value="1"/>
</dbReference>
<proteinExistence type="inferred from homology"/>
<gene>
    <name evidence="9" type="ORF">GMD42_04730</name>
</gene>
<evidence type="ECO:0000256" key="2">
    <source>
        <dbReference type="ARBA" id="ARBA00022645"/>
    </source>
</evidence>
<sequence length="302" mass="33047">MDKVGINAPSGNVIHFKSVERAAELFRERGWDVTIGEDVYTSFGRFGGSSDSARLNDFQQACSDNELVLCARGGYGFSRLLPNLDFNKIKSNETWVAGFSDITFFTTAYLALTGGKSLQAPTASVLGDLKCDPYTIQTFFEVLAAEEYKFFFPTPFSDFQTTGLLWGGNLTVLCSMLGTKYFPKVEGGILFVEDIAEPAYKIERDLNHLLQAGVIDNQKAVVLGDFSKIKSSEHDFGYGLEDALSFIAGRTKTPFISGLPFGHEMKTATLVVGSEAHLNVQSNMAELTMKGCPNFRVAGVPK</sequence>
<evidence type="ECO:0000313" key="10">
    <source>
        <dbReference type="Proteomes" id="UP000462362"/>
    </source>
</evidence>
<evidence type="ECO:0000313" key="9">
    <source>
        <dbReference type="EMBL" id="MTU42933.1"/>
    </source>
</evidence>
<evidence type="ECO:0000256" key="5">
    <source>
        <dbReference type="ARBA" id="ARBA00022825"/>
    </source>
</evidence>
<reference evidence="9 10" key="1">
    <citation type="journal article" date="2019" name="Nat. Med.">
        <title>A library of human gut bacterial isolates paired with longitudinal multiomics data enables mechanistic microbiome research.</title>
        <authorList>
            <person name="Poyet M."/>
            <person name="Groussin M."/>
            <person name="Gibbons S.M."/>
            <person name="Avila-Pacheco J."/>
            <person name="Jiang X."/>
            <person name="Kearney S.M."/>
            <person name="Perrotta A.R."/>
            <person name="Berdy B."/>
            <person name="Zhao S."/>
            <person name="Lieberman T.D."/>
            <person name="Swanson P.K."/>
            <person name="Smith M."/>
            <person name="Roesemann S."/>
            <person name="Alexander J.E."/>
            <person name="Rich S.A."/>
            <person name="Livny J."/>
            <person name="Vlamakis H."/>
            <person name="Clish C."/>
            <person name="Bullock K."/>
            <person name="Deik A."/>
            <person name="Scott J."/>
            <person name="Pierce K.A."/>
            <person name="Xavier R.J."/>
            <person name="Alm E.J."/>
        </authorList>
    </citation>
    <scope>NUCLEOTIDE SEQUENCE [LARGE SCALE GENOMIC DNA]</scope>
    <source>
        <strain evidence="9 10">BIOML-A2</strain>
    </source>
</reference>
<dbReference type="InterPro" id="IPR040449">
    <property type="entry name" value="Peptidase_S66_N"/>
</dbReference>
<dbReference type="Gene3D" id="3.50.30.60">
    <property type="entry name" value="LD-carboxypeptidase A C-terminal domain-like"/>
    <property type="match status" value="1"/>
</dbReference>
<evidence type="ECO:0000256" key="6">
    <source>
        <dbReference type="PIRSR" id="PIRSR028757-1"/>
    </source>
</evidence>
<keyword evidence="4" id="KW-0378">Hydrolase</keyword>
<dbReference type="InterPro" id="IPR027461">
    <property type="entry name" value="Carboxypeptidase_A_C_sf"/>
</dbReference>
<dbReference type="InterPro" id="IPR040921">
    <property type="entry name" value="Peptidase_S66C"/>
</dbReference>
<dbReference type="Proteomes" id="UP000462362">
    <property type="component" value="Unassembled WGS sequence"/>
</dbReference>
<accession>A0A6I3S0H1</accession>
<dbReference type="InterPro" id="IPR027478">
    <property type="entry name" value="LdcA_N"/>
</dbReference>
<dbReference type="Pfam" id="PF17676">
    <property type="entry name" value="Peptidase_S66C"/>
    <property type="match status" value="1"/>
</dbReference>
<dbReference type="GO" id="GO:0006508">
    <property type="term" value="P:proteolysis"/>
    <property type="evidence" value="ECO:0007669"/>
    <property type="project" value="UniProtKB-KW"/>
</dbReference>
<dbReference type="AlphaFoldDB" id="A0A6I3S0H1"/>
<dbReference type="InterPro" id="IPR003507">
    <property type="entry name" value="S66_fam"/>
</dbReference>
<comment type="similarity">
    <text evidence="1">Belongs to the peptidase S66 family.</text>
</comment>
<organism evidence="9 10">
    <name type="scientific">Parasutterella excrementihominis</name>
    <dbReference type="NCBI Taxonomy" id="487175"/>
    <lineage>
        <taxon>Bacteria</taxon>
        <taxon>Pseudomonadati</taxon>
        <taxon>Pseudomonadota</taxon>
        <taxon>Betaproteobacteria</taxon>
        <taxon>Burkholderiales</taxon>
        <taxon>Sutterellaceae</taxon>
        <taxon>Parasutterella</taxon>
    </lineage>
</organism>
<dbReference type="RefSeq" id="WP_155165720.1">
    <property type="nucleotide sequence ID" value="NZ_CAKVUT010000045.1"/>
</dbReference>
<dbReference type="GO" id="GO:0004180">
    <property type="term" value="F:carboxypeptidase activity"/>
    <property type="evidence" value="ECO:0007669"/>
    <property type="project" value="UniProtKB-KW"/>
</dbReference>
<comment type="caution">
    <text evidence="9">The sequence shown here is derived from an EMBL/GenBank/DDBJ whole genome shotgun (WGS) entry which is preliminary data.</text>
</comment>
<dbReference type="SUPFAM" id="SSF141986">
    <property type="entry name" value="LD-carboxypeptidase A C-terminal domain-like"/>
    <property type="match status" value="1"/>
</dbReference>
<protein>
    <submittedName>
        <fullName evidence="9">LD-carboxypeptidase</fullName>
    </submittedName>
</protein>
<feature type="domain" description="LD-carboxypeptidase N-terminal" evidence="7">
    <location>
        <begin position="4"/>
        <end position="118"/>
    </location>
</feature>
<feature type="active site" description="Nucleophile" evidence="6">
    <location>
        <position position="100"/>
    </location>
</feature>
<dbReference type="SUPFAM" id="SSF52317">
    <property type="entry name" value="Class I glutamine amidotransferase-like"/>
    <property type="match status" value="1"/>
</dbReference>
<dbReference type="CDD" id="cd07025">
    <property type="entry name" value="Peptidase_S66"/>
    <property type="match status" value="1"/>
</dbReference>
<feature type="active site" description="Charge relay system" evidence="6">
    <location>
        <position position="193"/>
    </location>
</feature>
<keyword evidence="2 9" id="KW-0121">Carboxypeptidase</keyword>
<dbReference type="InterPro" id="IPR029062">
    <property type="entry name" value="Class_I_gatase-like"/>
</dbReference>
<evidence type="ECO:0000259" key="7">
    <source>
        <dbReference type="Pfam" id="PF02016"/>
    </source>
</evidence>
<dbReference type="PANTHER" id="PTHR30237:SF2">
    <property type="entry name" value="MUREIN TETRAPEPTIDE CARBOXYPEPTIDASE"/>
    <property type="match status" value="1"/>
</dbReference>
<name>A0A6I3S0H1_9BURK</name>
<evidence type="ECO:0000259" key="8">
    <source>
        <dbReference type="Pfam" id="PF17676"/>
    </source>
</evidence>
<feature type="domain" description="LD-carboxypeptidase C-terminal" evidence="8">
    <location>
        <begin position="162"/>
        <end position="278"/>
    </location>
</feature>
<dbReference type="Pfam" id="PF02016">
    <property type="entry name" value="Peptidase_S66"/>
    <property type="match status" value="1"/>
</dbReference>
<evidence type="ECO:0000256" key="1">
    <source>
        <dbReference type="ARBA" id="ARBA00010233"/>
    </source>
</evidence>
<evidence type="ECO:0000256" key="3">
    <source>
        <dbReference type="ARBA" id="ARBA00022670"/>
    </source>
</evidence>
<dbReference type="GO" id="GO:0008236">
    <property type="term" value="F:serine-type peptidase activity"/>
    <property type="evidence" value="ECO:0007669"/>
    <property type="project" value="UniProtKB-KW"/>
</dbReference>
<keyword evidence="3" id="KW-0645">Protease</keyword>
<dbReference type="PANTHER" id="PTHR30237">
    <property type="entry name" value="MURAMOYLTETRAPEPTIDE CARBOXYPEPTIDASE"/>
    <property type="match status" value="1"/>
</dbReference>
<keyword evidence="5" id="KW-0720">Serine protease</keyword>
<feature type="active site" description="Charge relay system" evidence="6">
    <location>
        <position position="263"/>
    </location>
</feature>
<dbReference type="EMBL" id="WNCL01000010">
    <property type="protein sequence ID" value="MTU42933.1"/>
    <property type="molecule type" value="Genomic_DNA"/>
</dbReference>
<dbReference type="Gene3D" id="3.40.50.10740">
    <property type="entry name" value="Class I glutamine amidotransferase-like"/>
    <property type="match status" value="1"/>
</dbReference>
<evidence type="ECO:0000256" key="4">
    <source>
        <dbReference type="ARBA" id="ARBA00022801"/>
    </source>
</evidence>